<name>G0S7G3_CHATD</name>
<keyword evidence="1" id="KW-0378">Hydrolase</keyword>
<dbReference type="Gene3D" id="3.90.70.130">
    <property type="match status" value="1"/>
</dbReference>
<gene>
    <name evidence="4" type="ORF">CTHT_0028040</name>
</gene>
<evidence type="ECO:0000256" key="1">
    <source>
        <dbReference type="ARBA" id="ARBA00022801"/>
    </source>
</evidence>
<dbReference type="GO" id="GO:0016787">
    <property type="term" value="F:hydrolase activity"/>
    <property type="evidence" value="ECO:0007669"/>
    <property type="project" value="UniProtKB-KW"/>
</dbReference>
<evidence type="ECO:0000313" key="5">
    <source>
        <dbReference type="Proteomes" id="UP000008066"/>
    </source>
</evidence>
<dbReference type="HOGENOM" id="CLU_013053_3_0_1"/>
<evidence type="ECO:0000256" key="2">
    <source>
        <dbReference type="SAM" id="MobiDB-lite"/>
    </source>
</evidence>
<accession>G0S7G3</accession>
<organism evidence="5">
    <name type="scientific">Chaetomium thermophilum (strain DSM 1495 / CBS 144.50 / IMI 039719)</name>
    <name type="common">Thermochaetoides thermophila</name>
    <dbReference type="NCBI Taxonomy" id="759272"/>
    <lineage>
        <taxon>Eukaryota</taxon>
        <taxon>Fungi</taxon>
        <taxon>Dikarya</taxon>
        <taxon>Ascomycota</taxon>
        <taxon>Pezizomycotina</taxon>
        <taxon>Sordariomycetes</taxon>
        <taxon>Sordariomycetidae</taxon>
        <taxon>Sordariales</taxon>
        <taxon>Chaetomiaceae</taxon>
        <taxon>Thermochaetoides</taxon>
    </lineage>
</organism>
<dbReference type="AlphaFoldDB" id="G0S7G3"/>
<dbReference type="Pfam" id="PF07910">
    <property type="entry name" value="Peptidase_C78"/>
    <property type="match status" value="1"/>
</dbReference>
<sequence length="430" mass="48979">MEQDKEILCPFCGWKSRTGEYEMLIHIETLHSEDPSPFVAQEDQTSGATITDEDPAYVECPIEDCGEILLLSDLDYHLELHEQEAAGSAEHLAEESIPASSEQKQDATSAQTLHTSSHSASPKPHHREGGHHHKREHKSPKSERQASAISFWKNLLRMPGSSSSNHRHNSKKRRHEKTHTEDGSAATRLIKRLGTAQLGKYAHEERMPDWLVNLLKREGQVVAKGVIPVITKLLEQSPSVKYAYLCHPCVQHVSKLKKEDYIEGAWDHGINVQGRIETGGIRGTRKYIGTPEALAMFRYLNIPCEARAIKNKDSAKAEAELMDFVEQYFQSGVLDPTQRVRRTNLPPIYFQHVGHSLTIIGFERLKSGSKNLLVFDPSFHDASYITRLTNVEGEWRHPLPDMALRPYRRGTRYLKNFREFELLRLRPDSE</sequence>
<reference evidence="4 5" key="1">
    <citation type="journal article" date="2011" name="Cell">
        <title>Insight into structure and assembly of the nuclear pore complex by utilizing the genome of a eukaryotic thermophile.</title>
        <authorList>
            <person name="Amlacher S."/>
            <person name="Sarges P."/>
            <person name="Flemming D."/>
            <person name="van Noort V."/>
            <person name="Kunze R."/>
            <person name="Devos D.P."/>
            <person name="Arumugam M."/>
            <person name="Bork P."/>
            <person name="Hurt E."/>
        </authorList>
    </citation>
    <scope>NUCLEOTIDE SEQUENCE [LARGE SCALE GENOMIC DNA]</scope>
    <source>
        <strain evidence="5">DSM 1495 / CBS 144.50 / IMI 039719</strain>
    </source>
</reference>
<dbReference type="KEGG" id="cthr:CTHT_0028040"/>
<dbReference type="OrthoDB" id="288987at2759"/>
<feature type="region of interest" description="Disordered" evidence="2">
    <location>
        <begin position="157"/>
        <end position="184"/>
    </location>
</feature>
<dbReference type="eggNOG" id="KOG4696">
    <property type="taxonomic scope" value="Eukaryota"/>
</dbReference>
<dbReference type="InterPro" id="IPR012462">
    <property type="entry name" value="UFSP1/2_DUB_cat"/>
</dbReference>
<feature type="compositionally biased region" description="Basic residues" evidence="2">
    <location>
        <begin position="123"/>
        <end position="138"/>
    </location>
</feature>
<dbReference type="GeneID" id="18256842"/>
<dbReference type="STRING" id="759272.G0S7G3"/>
<evidence type="ECO:0000259" key="3">
    <source>
        <dbReference type="Pfam" id="PF07910"/>
    </source>
</evidence>
<feature type="region of interest" description="Disordered" evidence="2">
    <location>
        <begin position="85"/>
        <end position="145"/>
    </location>
</feature>
<evidence type="ECO:0000313" key="4">
    <source>
        <dbReference type="EMBL" id="EGS20965.1"/>
    </source>
</evidence>
<keyword evidence="5" id="KW-1185">Reference proteome</keyword>
<feature type="compositionally biased region" description="Basic residues" evidence="2">
    <location>
        <begin position="165"/>
        <end position="177"/>
    </location>
</feature>
<dbReference type="OMA" id="PFCPFSD"/>
<protein>
    <recommendedName>
        <fullName evidence="3">UFSP1/2/DUB catalytic domain-containing protein</fullName>
    </recommendedName>
</protein>
<dbReference type="Proteomes" id="UP000008066">
    <property type="component" value="Unassembled WGS sequence"/>
</dbReference>
<feature type="compositionally biased region" description="Polar residues" evidence="2">
    <location>
        <begin position="98"/>
        <end position="120"/>
    </location>
</feature>
<dbReference type="RefSeq" id="XP_006693261.1">
    <property type="nucleotide sequence ID" value="XM_006693198.1"/>
</dbReference>
<feature type="domain" description="UFSP1/2/DUB catalytic" evidence="3">
    <location>
        <begin position="260"/>
        <end position="423"/>
    </location>
</feature>
<dbReference type="EMBL" id="GL988041">
    <property type="protein sequence ID" value="EGS20965.1"/>
    <property type="molecule type" value="Genomic_DNA"/>
</dbReference>
<proteinExistence type="predicted"/>